<reference evidence="1" key="1">
    <citation type="submission" date="2021-06" db="EMBL/GenBank/DDBJ databases">
        <authorList>
            <person name="Nardi T."/>
            <person name="Nardi T."/>
        </authorList>
    </citation>
    <scope>NUCLEOTIDE SEQUENCE</scope>
</reference>
<organism evidence="1 2">
    <name type="scientific">Hyalomma marginatum</name>
    <dbReference type="NCBI Taxonomy" id="34627"/>
    <lineage>
        <taxon>Eukaryota</taxon>
        <taxon>Metazoa</taxon>
        <taxon>Ecdysozoa</taxon>
        <taxon>Arthropoda</taxon>
        <taxon>Chelicerata</taxon>
        <taxon>Arachnida</taxon>
        <taxon>Acari</taxon>
        <taxon>Parasitiformes</taxon>
        <taxon>Ixodida</taxon>
        <taxon>Ixodoidea</taxon>
        <taxon>Ixodidae</taxon>
        <taxon>Hyalomminae</taxon>
        <taxon>Hyalomma</taxon>
    </lineage>
</organism>
<evidence type="ECO:0008006" key="3">
    <source>
        <dbReference type="Google" id="ProtNLM"/>
    </source>
</evidence>
<evidence type="ECO:0000313" key="2">
    <source>
        <dbReference type="Proteomes" id="UP000837675"/>
    </source>
</evidence>
<gene>
    <name evidence="1" type="ORF">MHYMCMPASI_00556</name>
</gene>
<accession>A0A8S4C1Q4</accession>
<comment type="caution">
    <text evidence="1">The sequence shown here is derived from an EMBL/GenBank/DDBJ whole genome shotgun (WGS) entry which is preliminary data.</text>
</comment>
<name>A0A8S4C1Q4_9ACAR</name>
<dbReference type="EMBL" id="CAJVAF010000259">
    <property type="protein sequence ID" value="CAG7592369.1"/>
    <property type="molecule type" value="Genomic_DNA"/>
</dbReference>
<dbReference type="Proteomes" id="UP000837675">
    <property type="component" value="Unassembled WGS sequence"/>
</dbReference>
<sequence length="275" mass="32202">MIKQIKINFIQIILILGITTNYTHGLIPEDKIFTVNNIKAFSDFGTVAESKKIALDNATREAMLVLLNRIAIEKQNGKFNSIVKNDNSSLVKKYVILNERITSHSYSAEVNVEFHPASVKALLNHQGLNFAEKIYNDCLIIPFYENFSSNLVLQWMQFLPEQFGLVEPVTLRSELDDLTSFNIRNIKNYEYKDFYYLLKKYRTKEVMLVQVPEIEENTEKVYVKIKFIHSTNTYFKNLTFEKNIDEDEEDVHKRIINEVLLQLDSWWKGSKGIWN</sequence>
<protein>
    <recommendedName>
        <fullName evidence="3">LPP20 lipoprotein</fullName>
    </recommendedName>
</protein>
<dbReference type="AlphaFoldDB" id="A0A8S4C1Q4"/>
<keyword evidence="2" id="KW-1185">Reference proteome</keyword>
<evidence type="ECO:0000313" key="1">
    <source>
        <dbReference type="EMBL" id="CAG7592369.1"/>
    </source>
</evidence>
<proteinExistence type="predicted"/>